<dbReference type="STRING" id="1185652.USDA257_c20480"/>
<dbReference type="PATRIC" id="fig|1185652.3.peg.2115"/>
<reference evidence="5 6" key="1">
    <citation type="journal article" date="2012" name="J. Bacteriol.">
        <title>Complete genome sequence of the broad-host-range strain Sinorhizobium fredii USDA257.</title>
        <authorList>
            <person name="Schuldes J."/>
            <person name="Rodriguez Orbegoso M."/>
            <person name="Schmeisser C."/>
            <person name="Krishnan H.B."/>
            <person name="Daniel R."/>
            <person name="Streit W.R."/>
        </authorList>
    </citation>
    <scope>NUCLEOTIDE SEQUENCE [LARGE SCALE GENOMIC DNA]</scope>
    <source>
        <strain evidence="5 6">USDA 257</strain>
    </source>
</reference>
<protein>
    <submittedName>
        <fullName evidence="5">Opine oxidase subunit A</fullName>
        <ecNumber evidence="5">1.-.-.-</ecNumber>
    </submittedName>
</protein>
<dbReference type="PIRSF" id="PIRSF037495">
    <property type="entry name" value="Opine_OX_OoxA/HcnB"/>
    <property type="match status" value="1"/>
</dbReference>
<dbReference type="EC" id="1.-.-.-" evidence="5"/>
<feature type="domain" description="FAD/NAD(P)-binding" evidence="4">
    <location>
        <begin position="52"/>
        <end position="372"/>
    </location>
</feature>
<dbReference type="Pfam" id="PF04324">
    <property type="entry name" value="Fer2_BFD"/>
    <property type="match status" value="1"/>
</dbReference>
<dbReference type="InterPro" id="IPR007419">
    <property type="entry name" value="BFD-like_2Fe2S-bd_dom"/>
</dbReference>
<dbReference type="Gene3D" id="3.50.50.60">
    <property type="entry name" value="FAD/NAD(P)-binding domain"/>
    <property type="match status" value="2"/>
</dbReference>
<dbReference type="InterPro" id="IPR017224">
    <property type="entry name" value="Opine_Oxase_asu/HCN_bsu"/>
</dbReference>
<dbReference type="eggNOG" id="COG0446">
    <property type="taxonomic scope" value="Bacteria"/>
</dbReference>
<feature type="domain" description="BFD-like [2Fe-2S]-binding" evidence="3">
    <location>
        <begin position="432"/>
        <end position="483"/>
    </location>
</feature>
<organism evidence="5 6">
    <name type="scientific">Sinorhizobium fredii (strain USDA 257)</name>
    <dbReference type="NCBI Taxonomy" id="1185652"/>
    <lineage>
        <taxon>Bacteria</taxon>
        <taxon>Pseudomonadati</taxon>
        <taxon>Pseudomonadota</taxon>
        <taxon>Alphaproteobacteria</taxon>
        <taxon>Hyphomicrobiales</taxon>
        <taxon>Rhizobiaceae</taxon>
        <taxon>Sinorhizobium/Ensifer group</taxon>
        <taxon>Sinorhizobium</taxon>
    </lineage>
</organism>
<dbReference type="HOGENOM" id="CLU_030705_1_0_5"/>
<accession>I3X425</accession>
<evidence type="ECO:0000259" key="4">
    <source>
        <dbReference type="Pfam" id="PF07992"/>
    </source>
</evidence>
<dbReference type="InterPro" id="IPR051691">
    <property type="entry name" value="Metab_Enz_Cyan_OpOx_G3PDH"/>
</dbReference>
<feature type="region of interest" description="Disordered" evidence="2">
    <location>
        <begin position="1"/>
        <end position="29"/>
    </location>
</feature>
<dbReference type="GO" id="GO:0016491">
    <property type="term" value="F:oxidoreductase activity"/>
    <property type="evidence" value="ECO:0007669"/>
    <property type="project" value="UniProtKB-KW"/>
</dbReference>
<evidence type="ECO:0000313" key="5">
    <source>
        <dbReference type="EMBL" id="AFL50631.1"/>
    </source>
</evidence>
<dbReference type="SUPFAM" id="SSF51905">
    <property type="entry name" value="FAD/NAD(P)-binding domain"/>
    <property type="match status" value="1"/>
</dbReference>
<dbReference type="InterPro" id="IPR023753">
    <property type="entry name" value="FAD/NAD-binding_dom"/>
</dbReference>
<dbReference type="EMBL" id="CP003563">
    <property type="protein sequence ID" value="AFL50631.1"/>
    <property type="molecule type" value="Genomic_DNA"/>
</dbReference>
<dbReference type="Proteomes" id="UP000006180">
    <property type="component" value="Chromosome"/>
</dbReference>
<evidence type="ECO:0000259" key="3">
    <source>
        <dbReference type="Pfam" id="PF04324"/>
    </source>
</evidence>
<evidence type="ECO:0000256" key="2">
    <source>
        <dbReference type="SAM" id="MobiDB-lite"/>
    </source>
</evidence>
<dbReference type="InterPro" id="IPR036188">
    <property type="entry name" value="FAD/NAD-bd_sf"/>
</dbReference>
<dbReference type="Pfam" id="PF07992">
    <property type="entry name" value="Pyr_redox_2"/>
    <property type="match status" value="1"/>
</dbReference>
<sequence length="543" mass="57151">MPGQDRWPAEPAGLHDHRRGGHAGRNTGWRRHAGAGRMIKNLQSAADVAPAYDLVVVGAGPAGLSAAIEASTHGLAVLLADENEAPGGQIYRAVERASDADLARMGPDYAVGRMLIERFRRADLSYARRATVWSVGPADEETGDGAHALEVGISLGGIARPVAAHRVILATGALERPFPFPGWTMPGVMAAGAAQILMKSSGLVPSRRTILAGTGPLLYLLASQLLRAGVSVTAVVDTTPVGNWRSALPYLLGFAASPYALKGLKLLLDVHRRTRVIRGVTALEAVGSGQFSALRVHRGNKSLHIEGDLLLLHQGIAPNLNLTLAAGCDYIWDERLAAFRPAVDGRGASSVPGVSIAGDAAGIVGAVASAHQGELAGLSAALDLNRLGQAAYEQRRDQYAQKLARALRGRTFIEHRFRPGKRFRVPEDDGTIVCRCEEITAGKLREVAALGVPGPNQMKAFTRCGMGPCQGRLCGPTAVELLSQCRGVAPGDVGYYRLRPPIKPLTLGELAALPHTEAAIIAVAGFVERAPDGAQDAIEGSQQ</sequence>
<gene>
    <name evidence="5" type="primary">ooxA</name>
    <name evidence="5" type="ORF">USDA257_c20480</name>
</gene>
<dbReference type="PRINTS" id="PR00411">
    <property type="entry name" value="PNDRDTASEI"/>
</dbReference>
<evidence type="ECO:0000313" key="6">
    <source>
        <dbReference type="Proteomes" id="UP000006180"/>
    </source>
</evidence>
<dbReference type="KEGG" id="sfd:USDA257_c20480"/>
<dbReference type="PRINTS" id="PR00368">
    <property type="entry name" value="FADPNR"/>
</dbReference>
<dbReference type="InterPro" id="IPR041854">
    <property type="entry name" value="BFD-like_2Fe2S-bd_dom_sf"/>
</dbReference>
<dbReference type="PANTHER" id="PTHR42949:SF3">
    <property type="entry name" value="ANAEROBIC GLYCEROL-3-PHOSPHATE DEHYDROGENASE SUBUNIT B"/>
    <property type="match status" value="1"/>
</dbReference>
<dbReference type="CDD" id="cd19946">
    <property type="entry name" value="GlpA-like_Fer2_BFD-like"/>
    <property type="match status" value="1"/>
</dbReference>
<feature type="compositionally biased region" description="Basic residues" evidence="2">
    <location>
        <begin position="16"/>
        <end position="29"/>
    </location>
</feature>
<dbReference type="Gene3D" id="1.10.10.1100">
    <property type="entry name" value="BFD-like [2Fe-2S]-binding domain"/>
    <property type="match status" value="1"/>
</dbReference>
<evidence type="ECO:0000256" key="1">
    <source>
        <dbReference type="ARBA" id="ARBA00023002"/>
    </source>
</evidence>
<keyword evidence="1 5" id="KW-0560">Oxidoreductase</keyword>
<name>I3X425_SINF2</name>
<dbReference type="AlphaFoldDB" id="I3X425"/>
<proteinExistence type="predicted"/>
<dbReference type="PANTHER" id="PTHR42949">
    <property type="entry name" value="ANAEROBIC GLYCEROL-3-PHOSPHATE DEHYDROGENASE SUBUNIT B"/>
    <property type="match status" value="1"/>
</dbReference>